<reference evidence="1 2" key="1">
    <citation type="journal article" date="2020" name="Nature">
        <title>Isolation of an archaeon at the prokaryote-eukaryote interface.</title>
        <authorList>
            <person name="Imachi H."/>
            <person name="Nobu M.K."/>
            <person name="Nakahara N."/>
            <person name="Morono Y."/>
            <person name="Ogawara M."/>
            <person name="Takaki Y."/>
            <person name="Takano Y."/>
            <person name="Uematsu K."/>
            <person name="Ikuta T."/>
            <person name="Ito M."/>
            <person name="Matsui Y."/>
            <person name="Miyazaki M."/>
            <person name="Murata K."/>
            <person name="Saito Y."/>
            <person name="Sakai S."/>
            <person name="Song C."/>
            <person name="Tasumi E."/>
            <person name="Yamanaka Y."/>
            <person name="Yamaguchi T."/>
            <person name="Kamagata Y."/>
            <person name="Tamaki H."/>
            <person name="Takai K."/>
        </authorList>
    </citation>
    <scope>NUCLEOTIDE SEQUENCE [LARGE SCALE GENOMIC DNA]</scope>
    <source>
        <strain evidence="1 2">MK-D1</strain>
    </source>
</reference>
<name>A0A5B9DB30_9ARCH</name>
<proteinExistence type="predicted"/>
<protein>
    <submittedName>
        <fullName evidence="1">Uncharacterized protein</fullName>
    </submittedName>
</protein>
<reference evidence="1 2" key="2">
    <citation type="journal article" date="2024" name="Int. J. Syst. Evol. Microbiol.">
        <title>Promethearchaeum syntrophicum gen. nov., sp. nov., an anaerobic, obligately syntrophic archaeon, the first isolate of the lineage 'Asgard' archaea, and proposal of the new archaeal phylum Promethearchaeota phyl. nov. and kingdom Promethearchaeati regn. nov.</title>
        <authorList>
            <person name="Imachi H."/>
            <person name="Nobu M.K."/>
            <person name="Kato S."/>
            <person name="Takaki Y."/>
            <person name="Miyazaki M."/>
            <person name="Miyata M."/>
            <person name="Ogawara M."/>
            <person name="Saito Y."/>
            <person name="Sakai S."/>
            <person name="Tahara Y.O."/>
            <person name="Takano Y."/>
            <person name="Tasumi E."/>
            <person name="Uematsu K."/>
            <person name="Yoshimura T."/>
            <person name="Itoh T."/>
            <person name="Ohkuma M."/>
            <person name="Takai K."/>
        </authorList>
    </citation>
    <scope>NUCLEOTIDE SEQUENCE [LARGE SCALE GENOMIC DNA]</scope>
    <source>
        <strain evidence="1 2">MK-D1</strain>
    </source>
</reference>
<dbReference type="EMBL" id="CP042905">
    <property type="protein sequence ID" value="QEE16314.1"/>
    <property type="molecule type" value="Genomic_DNA"/>
</dbReference>
<dbReference type="KEGG" id="psyt:DSAG12_02144"/>
<evidence type="ECO:0000313" key="1">
    <source>
        <dbReference type="EMBL" id="QEE16314.1"/>
    </source>
</evidence>
<dbReference type="Proteomes" id="UP000321408">
    <property type="component" value="Chromosome"/>
</dbReference>
<gene>
    <name evidence="1" type="ORF">DSAG12_02144</name>
</gene>
<organism evidence="1 2">
    <name type="scientific">Promethearchaeum syntrophicum</name>
    <dbReference type="NCBI Taxonomy" id="2594042"/>
    <lineage>
        <taxon>Archaea</taxon>
        <taxon>Promethearchaeati</taxon>
        <taxon>Promethearchaeota</taxon>
        <taxon>Promethearchaeia</taxon>
        <taxon>Promethearchaeales</taxon>
        <taxon>Promethearchaeaceae</taxon>
        <taxon>Promethearchaeum</taxon>
    </lineage>
</organism>
<dbReference type="RefSeq" id="WP_147663195.1">
    <property type="nucleotide sequence ID" value="NZ_CP042905.2"/>
</dbReference>
<sequence length="246" mass="27192">MRKPNKKWLLVVFFIGLSISIGTIPSVSAESSSLDTFSVFHSIKSKSTIAEEYVGWTVIADHYMTTDGVPRLKITVSGSDKYINPRDPDNNEDGVGFIAYVMVTSLASEEWKWNGLISGFNIEVTTGASDLVKVRPNALDRKIHFETGHFEGRFSFSITLVAAAGHEDACCEEQDITSRFTFVNSGLKPIFCDRAIIDYEPLLIGDDGFFLYHLQYINWGTVSISLDQGGGGDIPPKPPIDPIPFE</sequence>
<evidence type="ECO:0000313" key="2">
    <source>
        <dbReference type="Proteomes" id="UP000321408"/>
    </source>
</evidence>
<dbReference type="GeneID" id="41330132"/>
<dbReference type="AlphaFoldDB" id="A0A5B9DB30"/>
<accession>A0A5B9DB30</accession>
<keyword evidence="2" id="KW-1185">Reference proteome</keyword>